<dbReference type="GO" id="GO:0030983">
    <property type="term" value="F:mismatched DNA binding"/>
    <property type="evidence" value="ECO:0007669"/>
    <property type="project" value="InterPro"/>
</dbReference>
<evidence type="ECO:0000313" key="7">
    <source>
        <dbReference type="Proteomes" id="UP000320179"/>
    </source>
</evidence>
<gene>
    <name evidence="6" type="ORF">BHS09_25740</name>
</gene>
<keyword evidence="4" id="KW-0812">Transmembrane</keyword>
<feature type="transmembrane region" description="Helical" evidence="4">
    <location>
        <begin position="263"/>
        <end position="280"/>
    </location>
</feature>
<dbReference type="Proteomes" id="UP000320179">
    <property type="component" value="Chromosome"/>
</dbReference>
<keyword evidence="2" id="KW-0067">ATP-binding</keyword>
<feature type="transmembrane region" description="Helical" evidence="4">
    <location>
        <begin position="102"/>
        <end position="120"/>
    </location>
</feature>
<dbReference type="AlphaFoldDB" id="A0AAE6G326"/>
<evidence type="ECO:0000256" key="1">
    <source>
        <dbReference type="ARBA" id="ARBA00022741"/>
    </source>
</evidence>
<evidence type="ECO:0000256" key="2">
    <source>
        <dbReference type="ARBA" id="ARBA00022840"/>
    </source>
</evidence>
<name>A0AAE6G326_MYXXA</name>
<dbReference type="PANTHER" id="PTHR11361">
    <property type="entry name" value="DNA MISMATCH REPAIR PROTEIN MUTS FAMILY MEMBER"/>
    <property type="match status" value="1"/>
</dbReference>
<evidence type="ECO:0000259" key="5">
    <source>
        <dbReference type="SMART" id="SM00534"/>
    </source>
</evidence>
<keyword evidence="3" id="KW-0238">DNA-binding</keyword>
<dbReference type="InterPro" id="IPR027417">
    <property type="entry name" value="P-loop_NTPase"/>
</dbReference>
<dbReference type="Gene3D" id="3.40.50.300">
    <property type="entry name" value="P-loop containing nucleotide triphosphate hydrolases"/>
    <property type="match status" value="1"/>
</dbReference>
<accession>A0AAE6G326</accession>
<evidence type="ECO:0000313" key="6">
    <source>
        <dbReference type="EMBL" id="QDE70108.1"/>
    </source>
</evidence>
<organism evidence="6 7">
    <name type="scientific">Myxococcus xanthus</name>
    <dbReference type="NCBI Taxonomy" id="34"/>
    <lineage>
        <taxon>Bacteria</taxon>
        <taxon>Pseudomonadati</taxon>
        <taxon>Myxococcota</taxon>
        <taxon>Myxococcia</taxon>
        <taxon>Myxococcales</taxon>
        <taxon>Cystobacterineae</taxon>
        <taxon>Myxococcaceae</taxon>
        <taxon>Myxococcus</taxon>
    </lineage>
</organism>
<evidence type="ECO:0000256" key="3">
    <source>
        <dbReference type="ARBA" id="ARBA00023125"/>
    </source>
</evidence>
<reference evidence="6 7" key="1">
    <citation type="journal article" date="2019" name="Science">
        <title>Social genes are selection hotspots in kin groups of a soil microbe.</title>
        <authorList>
            <person name="Wielgoss S."/>
            <person name="Wolfensberger R."/>
            <person name="Sun L."/>
            <person name="Fiegna F."/>
            <person name="Velicer G.J."/>
        </authorList>
    </citation>
    <scope>NUCLEOTIDE SEQUENCE [LARGE SCALE GENOMIC DNA]</scope>
    <source>
        <strain evidence="6 7">MC3.5.9c15</strain>
    </source>
</reference>
<dbReference type="PANTHER" id="PTHR11361:SF99">
    <property type="entry name" value="DNA MISMATCH REPAIR PROTEIN"/>
    <property type="match status" value="1"/>
</dbReference>
<dbReference type="InterPro" id="IPR000432">
    <property type="entry name" value="DNA_mismatch_repair_MutS_C"/>
</dbReference>
<proteinExistence type="predicted"/>
<protein>
    <submittedName>
        <fullName evidence="6">DNA mismatch repair protein MutS</fullName>
    </submittedName>
</protein>
<dbReference type="GO" id="GO:0140664">
    <property type="term" value="F:ATP-dependent DNA damage sensor activity"/>
    <property type="evidence" value="ECO:0007669"/>
    <property type="project" value="InterPro"/>
</dbReference>
<evidence type="ECO:0000256" key="4">
    <source>
        <dbReference type="SAM" id="Phobius"/>
    </source>
</evidence>
<dbReference type="InterPro" id="IPR036187">
    <property type="entry name" value="DNA_mismatch_repair_MutS_sf"/>
</dbReference>
<dbReference type="InterPro" id="IPR045076">
    <property type="entry name" value="MutS"/>
</dbReference>
<dbReference type="GO" id="GO:0005829">
    <property type="term" value="C:cytosol"/>
    <property type="evidence" value="ECO:0007669"/>
    <property type="project" value="TreeGrafter"/>
</dbReference>
<dbReference type="Gene3D" id="1.10.1420.10">
    <property type="match status" value="1"/>
</dbReference>
<dbReference type="GO" id="GO:0006298">
    <property type="term" value="P:mismatch repair"/>
    <property type="evidence" value="ECO:0007669"/>
    <property type="project" value="InterPro"/>
</dbReference>
<dbReference type="EMBL" id="CP017174">
    <property type="protein sequence ID" value="QDE70108.1"/>
    <property type="molecule type" value="Genomic_DNA"/>
</dbReference>
<dbReference type="SUPFAM" id="SSF48334">
    <property type="entry name" value="DNA repair protein MutS, domain III"/>
    <property type="match status" value="1"/>
</dbReference>
<keyword evidence="4" id="KW-0472">Membrane</keyword>
<feature type="domain" description="DNA mismatch repair proteins mutS family" evidence="5">
    <location>
        <begin position="467"/>
        <end position="653"/>
    </location>
</feature>
<dbReference type="SMART" id="SM00534">
    <property type="entry name" value="MUTSac"/>
    <property type="match status" value="1"/>
</dbReference>
<keyword evidence="1" id="KW-0547">Nucleotide-binding</keyword>
<dbReference type="GO" id="GO:0005524">
    <property type="term" value="F:ATP binding"/>
    <property type="evidence" value="ECO:0007669"/>
    <property type="project" value="UniProtKB-KW"/>
</dbReference>
<feature type="transmembrane region" description="Helical" evidence="4">
    <location>
        <begin position="77"/>
        <end position="96"/>
    </location>
</feature>
<sequence>MNQAWRRLGKRGLDGPSSTRCHAIAPAACPGRRATAACVPIVSATVEPPSPHRTYTERRAAAQAELTALDRVSARYANFRTLAFLAAAGVAGFVLAGRLPKVWWWASAAALVLYGVLAILHHQVFRREARTKLYVTLNERGLARLGPGWHDFTERGERFLSPSHLYTPDLDVFGQGSLFQLLNETATRAGEERLAAWLSAPASAQEVEARQGAARELAPNLDFRQDLCVDARDASREKADPALFIQWAELGPQLNSIRWARPVAVVLPLVTLAVYVLGKFEVLPESAFWVGLAAQLGVAVITRRPLKVMDEGVEVGERGFVRYAPIFERVEAQRFEHPRLKSLQSGLQQPGQPPVSEHFKRFSRLFSFIEFKRHQFHPLIHWLTLWDIHAHFALERWREAHGKQLRQWFEALAELEALSCVAGLAHDRPDFTWPVMAASGPCVEATALGHPLLDAPVPNDVSLPGPRHALLITGSNMSGKTTLMRAVGANVVLALAGAPVSAKSFRLTPLQTLTSMRVKDSLERGVSYFYAEVQRIKAVLDAAQAARGQVLFLLDEILLGTNTRERQIASREVLRLLLGTGAIGAVTTHDLSLAVLADEPGAHVVNVHFRDHLEAGKMMFDYKLRQGVVDTTNALRVLRLAGVPVDDPDEAATAR</sequence>
<keyword evidence="4" id="KW-1133">Transmembrane helix</keyword>
<dbReference type="SUPFAM" id="SSF52540">
    <property type="entry name" value="P-loop containing nucleoside triphosphate hydrolases"/>
    <property type="match status" value="1"/>
</dbReference>
<dbReference type="Pfam" id="PF00488">
    <property type="entry name" value="MutS_V"/>
    <property type="match status" value="1"/>
</dbReference>